<evidence type="ECO:0000256" key="5">
    <source>
        <dbReference type="SAM" id="Phobius"/>
    </source>
</evidence>
<protein>
    <submittedName>
        <fullName evidence="6">Energy-coupling factor transport system permease protein</fullName>
    </submittedName>
</protein>
<feature type="transmembrane region" description="Helical" evidence="5">
    <location>
        <begin position="317"/>
        <end position="335"/>
    </location>
</feature>
<dbReference type="PANTHER" id="PTHR33514:SF15">
    <property type="entry name" value="COBALT TRANSPORT PROTEIN"/>
    <property type="match status" value="1"/>
</dbReference>
<feature type="transmembrane region" description="Helical" evidence="5">
    <location>
        <begin position="249"/>
        <end position="270"/>
    </location>
</feature>
<evidence type="ECO:0000256" key="4">
    <source>
        <dbReference type="ARBA" id="ARBA00023136"/>
    </source>
</evidence>
<evidence type="ECO:0000313" key="7">
    <source>
        <dbReference type="Proteomes" id="UP000749311"/>
    </source>
</evidence>
<evidence type="ECO:0000256" key="2">
    <source>
        <dbReference type="ARBA" id="ARBA00022692"/>
    </source>
</evidence>
<dbReference type="RefSeq" id="WP_167171562.1">
    <property type="nucleotide sequence ID" value="NZ_BAAAOO010000006.1"/>
</dbReference>
<reference evidence="6 7" key="1">
    <citation type="submission" date="2020-02" db="EMBL/GenBank/DDBJ databases">
        <title>Sequencing the genomes of 1000 actinobacteria strains.</title>
        <authorList>
            <person name="Klenk H.-P."/>
        </authorList>
    </citation>
    <scope>NUCLEOTIDE SEQUENCE [LARGE SCALE GENOMIC DNA]</scope>
    <source>
        <strain evidence="6 7">DSM 19609</strain>
    </source>
</reference>
<feature type="transmembrane region" description="Helical" evidence="5">
    <location>
        <begin position="77"/>
        <end position="98"/>
    </location>
</feature>
<keyword evidence="7" id="KW-1185">Reference proteome</keyword>
<evidence type="ECO:0000256" key="1">
    <source>
        <dbReference type="ARBA" id="ARBA00004141"/>
    </source>
</evidence>
<proteinExistence type="predicted"/>
<feature type="transmembrane region" description="Helical" evidence="5">
    <location>
        <begin position="276"/>
        <end position="296"/>
    </location>
</feature>
<dbReference type="Proteomes" id="UP000749311">
    <property type="component" value="Unassembled WGS sequence"/>
</dbReference>
<feature type="transmembrane region" description="Helical" evidence="5">
    <location>
        <begin position="169"/>
        <end position="192"/>
    </location>
</feature>
<accession>A0ABX0SPH8</accession>
<dbReference type="EMBL" id="JAAMOZ010000004">
    <property type="protein sequence ID" value="NIH58672.1"/>
    <property type="molecule type" value="Genomic_DNA"/>
</dbReference>
<feature type="transmembrane region" description="Helical" evidence="5">
    <location>
        <begin position="33"/>
        <end position="65"/>
    </location>
</feature>
<keyword evidence="4 5" id="KW-0472">Membrane</keyword>
<dbReference type="InterPro" id="IPR003339">
    <property type="entry name" value="ABC/ECF_trnsptr_transmembrane"/>
</dbReference>
<keyword evidence="3 5" id="KW-1133">Transmembrane helix</keyword>
<feature type="transmembrane region" description="Helical" evidence="5">
    <location>
        <begin position="347"/>
        <end position="369"/>
    </location>
</feature>
<dbReference type="Pfam" id="PF02361">
    <property type="entry name" value="CbiQ"/>
    <property type="match status" value="1"/>
</dbReference>
<sequence>MSRVLPRPAVGVLQAPPSPGARMVGRVIHPWAWWSWAIGTGIAVSLAHNPLLLVLLIAAVTFVVLQRRTTAPWARSLGLYFVLAGIIIAVRLVFQVLIGGLREGTVVFTLPELTLPSWAAGIRVGGPVTIEGLVYTVFDAGRLAGLIICIGAANALANPKRALRSVPPAFHQIATSLVIAITVAPQLVESVLRVRRARRLRGGIRKGIGGLVSIIVPVLEDAVDRSLALAAGMESRGFGRTRAGRRLGVLDAAALVGAMILLVFGMFALLGLPSDSLRWALPVLFAGLVLGVVAVWRSGRYLAVTRYRPDPWQAPDSLVAVCGLAAAALAVWLVNSEPAMTMAAYPLVWPRLTPLMVLTAVVAALPGVATPRPPQDA</sequence>
<name>A0ABX0SPH8_9ACTN</name>
<comment type="subcellular location">
    <subcellularLocation>
        <location evidence="1">Membrane</location>
        <topology evidence="1">Multi-pass membrane protein</topology>
    </subcellularLocation>
</comment>
<evidence type="ECO:0000256" key="3">
    <source>
        <dbReference type="ARBA" id="ARBA00022989"/>
    </source>
</evidence>
<comment type="caution">
    <text evidence="6">The sequence shown here is derived from an EMBL/GenBank/DDBJ whole genome shotgun (WGS) entry which is preliminary data.</text>
</comment>
<keyword evidence="2 5" id="KW-0812">Transmembrane</keyword>
<organism evidence="6 7">
    <name type="scientific">Brooklawnia cerclae</name>
    <dbReference type="NCBI Taxonomy" id="349934"/>
    <lineage>
        <taxon>Bacteria</taxon>
        <taxon>Bacillati</taxon>
        <taxon>Actinomycetota</taxon>
        <taxon>Actinomycetes</taxon>
        <taxon>Propionibacteriales</taxon>
        <taxon>Propionibacteriaceae</taxon>
        <taxon>Brooklawnia</taxon>
    </lineage>
</organism>
<gene>
    <name evidence="6" type="ORF">FB473_003369</name>
</gene>
<dbReference type="PANTHER" id="PTHR33514">
    <property type="entry name" value="PROTEIN ABCI12, CHLOROPLASTIC"/>
    <property type="match status" value="1"/>
</dbReference>
<evidence type="ECO:0000313" key="6">
    <source>
        <dbReference type="EMBL" id="NIH58672.1"/>
    </source>
</evidence>